<gene>
    <name evidence="2" type="ORF">ANCCAN_05374</name>
</gene>
<feature type="domain" description="EGF-like" evidence="1">
    <location>
        <begin position="41"/>
        <end position="52"/>
    </location>
</feature>
<dbReference type="EMBL" id="JOJR01000045">
    <property type="protein sequence ID" value="RCN48549.1"/>
    <property type="molecule type" value="Genomic_DNA"/>
</dbReference>
<sequence length="135" mass="14889">MGSPFVSFIDRLLVNKHYKCTDTSAHCENNGFPNPKDCSSCFCPKGFGGKLCERRPDGCGQDLTAGEEWQTMSRTIYNPDNNGEYAECTIWILAEHGGKIEVRIVSISSGLNSVGCEKAGIEIKTKNDTRLTGYR</sequence>
<evidence type="ECO:0000313" key="3">
    <source>
        <dbReference type="Proteomes" id="UP000252519"/>
    </source>
</evidence>
<dbReference type="PROSITE" id="PS01186">
    <property type="entry name" value="EGF_2"/>
    <property type="match status" value="1"/>
</dbReference>
<name>A0A368GYV6_ANCCA</name>
<dbReference type="AlphaFoldDB" id="A0A368GYV6"/>
<keyword evidence="3" id="KW-1185">Reference proteome</keyword>
<evidence type="ECO:0000313" key="2">
    <source>
        <dbReference type="EMBL" id="RCN48549.1"/>
    </source>
</evidence>
<dbReference type="OrthoDB" id="5819035at2759"/>
<protein>
    <recommendedName>
        <fullName evidence="1">EGF-like domain-containing protein</fullName>
    </recommendedName>
</protein>
<accession>A0A368GYV6</accession>
<dbReference type="InterPro" id="IPR000742">
    <property type="entry name" value="EGF"/>
</dbReference>
<organism evidence="2 3">
    <name type="scientific">Ancylostoma caninum</name>
    <name type="common">Dog hookworm</name>
    <dbReference type="NCBI Taxonomy" id="29170"/>
    <lineage>
        <taxon>Eukaryota</taxon>
        <taxon>Metazoa</taxon>
        <taxon>Ecdysozoa</taxon>
        <taxon>Nematoda</taxon>
        <taxon>Chromadorea</taxon>
        <taxon>Rhabditida</taxon>
        <taxon>Rhabditina</taxon>
        <taxon>Rhabditomorpha</taxon>
        <taxon>Strongyloidea</taxon>
        <taxon>Ancylostomatidae</taxon>
        <taxon>Ancylostomatinae</taxon>
        <taxon>Ancylostoma</taxon>
    </lineage>
</organism>
<reference evidence="2 3" key="1">
    <citation type="submission" date="2014-10" db="EMBL/GenBank/DDBJ databases">
        <title>Draft genome of the hookworm Ancylostoma caninum.</title>
        <authorList>
            <person name="Mitreva M."/>
        </authorList>
    </citation>
    <scope>NUCLEOTIDE SEQUENCE [LARGE SCALE GENOMIC DNA]</scope>
    <source>
        <strain evidence="2 3">Baltimore</strain>
    </source>
</reference>
<dbReference type="Proteomes" id="UP000252519">
    <property type="component" value="Unassembled WGS sequence"/>
</dbReference>
<comment type="caution">
    <text evidence="2">The sequence shown here is derived from an EMBL/GenBank/DDBJ whole genome shotgun (WGS) entry which is preliminary data.</text>
</comment>
<evidence type="ECO:0000259" key="1">
    <source>
        <dbReference type="PROSITE" id="PS01186"/>
    </source>
</evidence>
<proteinExistence type="predicted"/>